<evidence type="ECO:0000313" key="3">
    <source>
        <dbReference type="Proteomes" id="UP000823921"/>
    </source>
</evidence>
<accession>A0A9D2SBA1</accession>
<sequence length="57" mass="6838">MADVILLILLVCVLYFLLCLLIAFVRAMLPGKRSRRSRFKDTFWTFFLEILNPLNWF</sequence>
<keyword evidence="1" id="KW-0472">Membrane</keyword>
<reference evidence="2" key="2">
    <citation type="submission" date="2021-04" db="EMBL/GenBank/DDBJ databases">
        <authorList>
            <person name="Gilroy R."/>
        </authorList>
    </citation>
    <scope>NUCLEOTIDE SEQUENCE</scope>
    <source>
        <strain evidence="2">CHK192-8294</strain>
    </source>
</reference>
<dbReference type="EMBL" id="DWXO01000086">
    <property type="protein sequence ID" value="HJB81137.1"/>
    <property type="molecule type" value="Genomic_DNA"/>
</dbReference>
<dbReference type="AlphaFoldDB" id="A0A9D2SBA1"/>
<comment type="caution">
    <text evidence="2">The sequence shown here is derived from an EMBL/GenBank/DDBJ whole genome shotgun (WGS) entry which is preliminary data.</text>
</comment>
<reference evidence="2" key="1">
    <citation type="journal article" date="2021" name="PeerJ">
        <title>Extensive microbial diversity within the chicken gut microbiome revealed by metagenomics and culture.</title>
        <authorList>
            <person name="Gilroy R."/>
            <person name="Ravi A."/>
            <person name="Getino M."/>
            <person name="Pursley I."/>
            <person name="Horton D.L."/>
            <person name="Alikhan N.F."/>
            <person name="Baker D."/>
            <person name="Gharbi K."/>
            <person name="Hall N."/>
            <person name="Watson M."/>
            <person name="Adriaenssens E.M."/>
            <person name="Foster-Nyarko E."/>
            <person name="Jarju S."/>
            <person name="Secka A."/>
            <person name="Antonio M."/>
            <person name="Oren A."/>
            <person name="Chaudhuri R.R."/>
            <person name="La Ragione R."/>
            <person name="Hildebrand F."/>
            <person name="Pallen M.J."/>
        </authorList>
    </citation>
    <scope>NUCLEOTIDE SEQUENCE</scope>
    <source>
        <strain evidence="2">CHK192-8294</strain>
    </source>
</reference>
<organism evidence="2 3">
    <name type="scientific">Candidatus Flavonifractor intestinigallinarum</name>
    <dbReference type="NCBI Taxonomy" id="2838586"/>
    <lineage>
        <taxon>Bacteria</taxon>
        <taxon>Bacillati</taxon>
        <taxon>Bacillota</taxon>
        <taxon>Clostridia</taxon>
        <taxon>Eubacteriales</taxon>
        <taxon>Oscillospiraceae</taxon>
        <taxon>Flavonifractor</taxon>
    </lineage>
</organism>
<feature type="transmembrane region" description="Helical" evidence="1">
    <location>
        <begin position="6"/>
        <end position="29"/>
    </location>
</feature>
<name>A0A9D2SBA1_9FIRM</name>
<keyword evidence="1" id="KW-0812">Transmembrane</keyword>
<gene>
    <name evidence="2" type="ORF">H9712_09125</name>
</gene>
<protein>
    <submittedName>
        <fullName evidence="2">Uncharacterized protein</fullName>
    </submittedName>
</protein>
<dbReference type="Proteomes" id="UP000823921">
    <property type="component" value="Unassembled WGS sequence"/>
</dbReference>
<evidence type="ECO:0000256" key="1">
    <source>
        <dbReference type="SAM" id="Phobius"/>
    </source>
</evidence>
<evidence type="ECO:0000313" key="2">
    <source>
        <dbReference type="EMBL" id="HJB81137.1"/>
    </source>
</evidence>
<proteinExistence type="predicted"/>
<keyword evidence="1" id="KW-1133">Transmembrane helix</keyword>